<name>A0A7W3P7C2_9ACTN</name>
<proteinExistence type="predicted"/>
<dbReference type="GO" id="GO:0004252">
    <property type="term" value="F:serine-type endopeptidase activity"/>
    <property type="evidence" value="ECO:0007669"/>
    <property type="project" value="InterPro"/>
</dbReference>
<dbReference type="GO" id="GO:0006508">
    <property type="term" value="P:proteolysis"/>
    <property type="evidence" value="ECO:0007669"/>
    <property type="project" value="InterPro"/>
</dbReference>
<feature type="chain" id="PRO_5031334023" description="V8-like Glu-specific endopeptidase" evidence="2">
    <location>
        <begin position="33"/>
        <end position="267"/>
    </location>
</feature>
<reference evidence="3 4" key="1">
    <citation type="submission" date="2020-07" db="EMBL/GenBank/DDBJ databases">
        <title>Sequencing the genomes of 1000 actinobacteria strains.</title>
        <authorList>
            <person name="Klenk H.-P."/>
        </authorList>
    </citation>
    <scope>NUCLEOTIDE SEQUENCE [LARGE SCALE GENOMIC DNA]</scope>
    <source>
        <strain evidence="3 4">DSM 100723</strain>
    </source>
</reference>
<evidence type="ECO:0008006" key="5">
    <source>
        <dbReference type="Google" id="ProtNLM"/>
    </source>
</evidence>
<dbReference type="InterPro" id="IPR009003">
    <property type="entry name" value="Peptidase_S1_PA"/>
</dbReference>
<dbReference type="PANTHER" id="PTHR15462">
    <property type="entry name" value="SERINE PROTEASE"/>
    <property type="match status" value="1"/>
</dbReference>
<comment type="caution">
    <text evidence="3">The sequence shown here is derived from an EMBL/GenBank/DDBJ whole genome shotgun (WGS) entry which is preliminary data.</text>
</comment>
<accession>A0A7W3P7C2</accession>
<feature type="signal peptide" evidence="2">
    <location>
        <begin position="1"/>
        <end position="32"/>
    </location>
</feature>
<protein>
    <recommendedName>
        <fullName evidence="5">V8-like Glu-specific endopeptidase</fullName>
    </recommendedName>
</protein>
<dbReference type="InterPro" id="IPR018114">
    <property type="entry name" value="TRYPSIN_HIS"/>
</dbReference>
<dbReference type="InterPro" id="IPR043504">
    <property type="entry name" value="Peptidase_S1_PA_chymotrypsin"/>
</dbReference>
<dbReference type="Pfam" id="PF13365">
    <property type="entry name" value="Trypsin_2"/>
    <property type="match status" value="1"/>
</dbReference>
<keyword evidence="1 2" id="KW-0732">Signal</keyword>
<sequence length="267" mass="27560">MTRPPHFLVSLFAALGLAAAVATLAPASPASAGAPSGTPTAFTSQGYRGTGPLFPHGTSSRHSCTASVVMSASHDLIMTAAHCLSGSVNGWKFVPKYMAGAAPYGVWTVTESYLPGPWLSNRDSHYDYAVLRVARQTVNGRSVGIQDVVGGYTVAAPRAGEAMRVPGYNGGLNDRPISCAVTGNSSGGYPYFNCHGYLGGTSGSPWLVEVGAPQREIHGLIGGFHQGGCYEYTSYSSPFNAQTQALVARAAAHQHPDIAPGPGGDGC</sequence>
<dbReference type="RefSeq" id="WP_182561442.1">
    <property type="nucleotide sequence ID" value="NZ_JACGWT010000006.1"/>
</dbReference>
<dbReference type="Gene3D" id="2.40.10.10">
    <property type="entry name" value="Trypsin-like serine proteases"/>
    <property type="match status" value="1"/>
</dbReference>
<gene>
    <name evidence="3" type="ORF">FHX74_003466</name>
</gene>
<evidence type="ECO:0000313" key="3">
    <source>
        <dbReference type="EMBL" id="MBA8795825.1"/>
    </source>
</evidence>
<dbReference type="PANTHER" id="PTHR15462:SF8">
    <property type="entry name" value="SERINE PROTEASE"/>
    <property type="match status" value="1"/>
</dbReference>
<dbReference type="EMBL" id="JACGWT010000006">
    <property type="protein sequence ID" value="MBA8795825.1"/>
    <property type="molecule type" value="Genomic_DNA"/>
</dbReference>
<dbReference type="AlphaFoldDB" id="A0A7W3P7C2"/>
<evidence type="ECO:0000256" key="2">
    <source>
        <dbReference type="SAM" id="SignalP"/>
    </source>
</evidence>
<dbReference type="SUPFAM" id="SSF50494">
    <property type="entry name" value="Trypsin-like serine proteases"/>
    <property type="match status" value="1"/>
</dbReference>
<evidence type="ECO:0000313" key="4">
    <source>
        <dbReference type="Proteomes" id="UP000523079"/>
    </source>
</evidence>
<evidence type="ECO:0000256" key="1">
    <source>
        <dbReference type="ARBA" id="ARBA00022729"/>
    </source>
</evidence>
<organism evidence="3 4">
    <name type="scientific">Microlunatus kandeliicorticis</name>
    <dbReference type="NCBI Taxonomy" id="1759536"/>
    <lineage>
        <taxon>Bacteria</taxon>
        <taxon>Bacillati</taxon>
        <taxon>Actinomycetota</taxon>
        <taxon>Actinomycetes</taxon>
        <taxon>Propionibacteriales</taxon>
        <taxon>Propionibacteriaceae</taxon>
        <taxon>Microlunatus</taxon>
    </lineage>
</organism>
<keyword evidence="4" id="KW-1185">Reference proteome</keyword>
<dbReference type="InterPro" id="IPR050966">
    <property type="entry name" value="Glutamyl_endopeptidase"/>
</dbReference>
<dbReference type="PROSITE" id="PS00134">
    <property type="entry name" value="TRYPSIN_HIS"/>
    <property type="match status" value="1"/>
</dbReference>
<dbReference type="Proteomes" id="UP000523079">
    <property type="component" value="Unassembled WGS sequence"/>
</dbReference>